<feature type="compositionally biased region" description="Basic and acidic residues" evidence="3">
    <location>
        <begin position="259"/>
        <end position="272"/>
    </location>
</feature>
<feature type="compositionally biased region" description="Basic and acidic residues" evidence="3">
    <location>
        <begin position="162"/>
        <end position="174"/>
    </location>
</feature>
<feature type="region of interest" description="Disordered" evidence="3">
    <location>
        <begin position="1"/>
        <end position="76"/>
    </location>
</feature>
<evidence type="ECO:0008006" key="6">
    <source>
        <dbReference type="Google" id="ProtNLM"/>
    </source>
</evidence>
<feature type="compositionally biased region" description="Basic residues" evidence="3">
    <location>
        <begin position="30"/>
        <end position="42"/>
    </location>
</feature>
<dbReference type="EMBL" id="CAKOFQ010007887">
    <property type="protein sequence ID" value="CAH2009514.1"/>
    <property type="molecule type" value="Genomic_DNA"/>
</dbReference>
<feature type="compositionally biased region" description="Polar residues" evidence="3">
    <location>
        <begin position="477"/>
        <end position="492"/>
    </location>
</feature>
<feature type="compositionally biased region" description="Basic residues" evidence="3">
    <location>
        <begin position="1"/>
        <end position="12"/>
    </location>
</feature>
<feature type="compositionally biased region" description="Basic and acidic residues" evidence="3">
    <location>
        <begin position="391"/>
        <end position="429"/>
    </location>
</feature>
<name>A0A9P0M8M1_ACAOB</name>
<feature type="compositionally biased region" description="Basic and acidic residues" evidence="3">
    <location>
        <begin position="494"/>
        <end position="509"/>
    </location>
</feature>
<comment type="caution">
    <text evidence="4">The sequence shown here is derived from an EMBL/GenBank/DDBJ whole genome shotgun (WGS) entry which is preliminary data.</text>
</comment>
<feature type="region of interest" description="Disordered" evidence="3">
    <location>
        <begin position="100"/>
        <end position="436"/>
    </location>
</feature>
<feature type="compositionally biased region" description="Basic and acidic residues" evidence="3">
    <location>
        <begin position="339"/>
        <end position="350"/>
    </location>
</feature>
<proteinExistence type="predicted"/>
<feature type="region of interest" description="Disordered" evidence="3">
    <location>
        <begin position="1140"/>
        <end position="1222"/>
    </location>
</feature>
<feature type="compositionally biased region" description="Low complexity" evidence="3">
    <location>
        <begin position="248"/>
        <end position="258"/>
    </location>
</feature>
<gene>
    <name evidence="4" type="ORF">ACAOBT_LOCUS30914</name>
</gene>
<dbReference type="PANTHER" id="PTHR12269:SF1">
    <property type="entry name" value="EUKARYOTIC TRANSLATION INITIATION FACTOR 4E TRANSPORTER"/>
    <property type="match status" value="1"/>
</dbReference>
<feature type="compositionally biased region" description="Low complexity" evidence="3">
    <location>
        <begin position="534"/>
        <end position="560"/>
    </location>
</feature>
<evidence type="ECO:0000313" key="4">
    <source>
        <dbReference type="EMBL" id="CAH2009514.1"/>
    </source>
</evidence>
<evidence type="ECO:0000256" key="2">
    <source>
        <dbReference type="ARBA" id="ARBA00022490"/>
    </source>
</evidence>
<feature type="compositionally biased region" description="Basic and acidic residues" evidence="3">
    <location>
        <begin position="361"/>
        <end position="373"/>
    </location>
</feature>
<dbReference type="GO" id="GO:0036464">
    <property type="term" value="C:cytoplasmic ribonucleoprotein granule"/>
    <property type="evidence" value="ECO:0007669"/>
    <property type="project" value="UniProtKB-ARBA"/>
</dbReference>
<feature type="compositionally biased region" description="Low complexity" evidence="3">
    <location>
        <begin position="702"/>
        <end position="728"/>
    </location>
</feature>
<dbReference type="GO" id="GO:0003729">
    <property type="term" value="F:mRNA binding"/>
    <property type="evidence" value="ECO:0007669"/>
    <property type="project" value="TreeGrafter"/>
</dbReference>
<feature type="compositionally biased region" description="Low complexity" evidence="3">
    <location>
        <begin position="1156"/>
        <end position="1168"/>
    </location>
</feature>
<feature type="compositionally biased region" description="Basic and acidic residues" evidence="3">
    <location>
        <begin position="124"/>
        <end position="134"/>
    </location>
</feature>
<feature type="compositionally biased region" description="Low complexity" evidence="3">
    <location>
        <begin position="202"/>
        <end position="211"/>
    </location>
</feature>
<evidence type="ECO:0000256" key="3">
    <source>
        <dbReference type="SAM" id="MobiDB-lite"/>
    </source>
</evidence>
<feature type="compositionally biased region" description="Basic and acidic residues" evidence="3">
    <location>
        <begin position="100"/>
        <end position="110"/>
    </location>
</feature>
<feature type="region of interest" description="Disordered" evidence="3">
    <location>
        <begin position="458"/>
        <end position="560"/>
    </location>
</feature>
<feature type="compositionally biased region" description="Polar residues" evidence="3">
    <location>
        <begin position="150"/>
        <end position="161"/>
    </location>
</feature>
<feature type="region of interest" description="Disordered" evidence="3">
    <location>
        <begin position="697"/>
        <end position="730"/>
    </location>
</feature>
<feature type="compositionally biased region" description="Pro residues" evidence="3">
    <location>
        <begin position="843"/>
        <end position="861"/>
    </location>
</feature>
<reference evidence="4" key="1">
    <citation type="submission" date="2022-03" db="EMBL/GenBank/DDBJ databases">
        <authorList>
            <person name="Sayadi A."/>
        </authorList>
    </citation>
    <scope>NUCLEOTIDE SEQUENCE</scope>
</reference>
<feature type="compositionally biased region" description="Low complexity" evidence="3">
    <location>
        <begin position="1181"/>
        <end position="1215"/>
    </location>
</feature>
<dbReference type="GO" id="GO:0017148">
    <property type="term" value="P:negative regulation of translation"/>
    <property type="evidence" value="ECO:0007669"/>
    <property type="project" value="TreeGrafter"/>
</dbReference>
<dbReference type="AlphaFoldDB" id="A0A9P0M8M1"/>
<dbReference type="PANTHER" id="PTHR12269">
    <property type="entry name" value="EUKARYOTIC TRANSLATION INITIATION FACTOR 4E TRANSPORTER"/>
    <property type="match status" value="1"/>
</dbReference>
<keyword evidence="2" id="KW-0963">Cytoplasm</keyword>
<sequence length="1269" mass="138376">MVKMKSLKKPYKSKTTSPVCHFSPNMVLNNRKKLQKPRVKRVSWRDQQMDGVSLTSEVGSMGSGGGGGPLQDPAILMVRETTTANKSIIRYSREQLLKLRDVPAAKKRPDFLNTNDTSSLPIFDPDRWNFDKRKPSSGNNTAPSEGEGADSQQRGTIANRRSTADPRERLRKECVGGGGDGIVLSPQRRSFNSGCFVPAGRQGTTSNTSQGAGQGGGQSGRSHSPVGGKGAGDGHLGLREIQTGAPPSGGNRRIGSGRILRDSSWDYPDKQQSDAGDDYVASSKYERRSFGGGFDRDRDRDNTKDRRNNGRYGRKISETREMEEPEWFSSGPMSQNDTIELRGFEDEKPVTKKKVPPSSLKRLEKWSKKKDSQQETIDENESVSSALQANAEKDAQKDGSEEKEVKQAVDRKKEDSGKDDSKEGDKHTVNNEQGFNFDDILECQSIAGLLPNGVGNEAEAQAKSRFSRWFKQDSPEKQSQPNTNPSRHSSLPSEDDHNLIIKDLLKDISEPAGPPGDSEAYFAPISPAGNNSMGAGPPFGAGQPQGRHPHHQQQLAPQQQGQGLSIMDLLRAGGNKGAQQQQHQAQAGHQAAVEMLKQPPIAGKILSLDELEAKIRQNAEASSGIPQKHVQQHPPQKPDEDMTAAFKKLLAQAQAGGHPAASNGPMNKPQPMSLLEMLNHSQQQDEAARMAAVHHQPHAGAHHTTSSAAAHHNLMGGPTSPAAPSASSNVNSMHHLNELTLKLQQAQQYHQQQQQKQQMEMFNKLINAATSAGQVRLSPLQHELGLQQSRELLNRPEAQAILQGLKRGEITPQHLYQQLTSSALQPRHRDMLSAILKLHGYGPTPPRGLSPVPPPPQPQPPQQTAAQLAFQQQQQQQLRVSPLPPNAYCVSPILATSPNTLTVPALHQRIPSPRELQVHTQNILQRALIKKKLEEQQENYRKKQELQQQRERGSSPANIISPASGVNNVQSSSAGSGNKGIGSPTPLAFTPTSVLRKMTADKDDAKEIGKNGQEATQAAAVAAAIAKAGMSQGRAVTGARPAAQQQVQQQPQWGGMQFGGSVKQPVGRPIVKANNNYQSQASQEFFSQHQQQQQRIFNQAMQAAVAAQTQNQQMDAVRKQIGRDQYGYQSSSQQFVQQQLTQQQLRAQHQHRPANQQTAQVQQPQQQQGNGRDNAWQQFLNSNQQSQASRSSTNSTVTTNTTTSSASAVNRNSNSGAISPATGNQLARWFSPDLLERARGGELPSTAGLGQHAMSLEEIERQTAPPVHN</sequence>
<keyword evidence="5" id="KW-1185">Reference proteome</keyword>
<feature type="region of interest" description="Disordered" evidence="3">
    <location>
        <begin position="1239"/>
        <end position="1269"/>
    </location>
</feature>
<feature type="compositionally biased region" description="Basic and acidic residues" evidence="3">
    <location>
        <begin position="939"/>
        <end position="953"/>
    </location>
</feature>
<feature type="compositionally biased region" description="Basic and acidic residues" evidence="3">
    <location>
        <begin position="284"/>
        <end position="308"/>
    </location>
</feature>
<feature type="region of interest" description="Disordered" evidence="3">
    <location>
        <begin position="620"/>
        <end position="639"/>
    </location>
</feature>
<feature type="region of interest" description="Disordered" evidence="3">
    <location>
        <begin position="839"/>
        <end position="862"/>
    </location>
</feature>
<dbReference type="Pfam" id="PF10477">
    <property type="entry name" value="EIF4E-T"/>
    <property type="match status" value="2"/>
</dbReference>
<dbReference type="OrthoDB" id="8916892at2759"/>
<dbReference type="GO" id="GO:0005634">
    <property type="term" value="C:nucleus"/>
    <property type="evidence" value="ECO:0007669"/>
    <property type="project" value="TreeGrafter"/>
</dbReference>
<evidence type="ECO:0000313" key="5">
    <source>
        <dbReference type="Proteomes" id="UP001152888"/>
    </source>
</evidence>
<organism evidence="4 5">
    <name type="scientific">Acanthoscelides obtectus</name>
    <name type="common">Bean weevil</name>
    <name type="synonym">Bruchus obtectus</name>
    <dbReference type="NCBI Taxonomy" id="200917"/>
    <lineage>
        <taxon>Eukaryota</taxon>
        <taxon>Metazoa</taxon>
        <taxon>Ecdysozoa</taxon>
        <taxon>Arthropoda</taxon>
        <taxon>Hexapoda</taxon>
        <taxon>Insecta</taxon>
        <taxon>Pterygota</taxon>
        <taxon>Neoptera</taxon>
        <taxon>Endopterygota</taxon>
        <taxon>Coleoptera</taxon>
        <taxon>Polyphaga</taxon>
        <taxon>Cucujiformia</taxon>
        <taxon>Chrysomeloidea</taxon>
        <taxon>Chrysomelidae</taxon>
        <taxon>Bruchinae</taxon>
        <taxon>Bruchini</taxon>
        <taxon>Acanthoscelides</taxon>
    </lineage>
</organism>
<feature type="region of interest" description="Disordered" evidence="3">
    <location>
        <begin position="939"/>
        <end position="989"/>
    </location>
</feature>
<feature type="compositionally biased region" description="Polar residues" evidence="3">
    <location>
        <begin position="964"/>
        <end position="976"/>
    </location>
</feature>
<comment type="subcellular location">
    <subcellularLocation>
        <location evidence="1">Cytoplasm</location>
    </subcellularLocation>
</comment>
<evidence type="ECO:0000256" key="1">
    <source>
        <dbReference type="ARBA" id="ARBA00004496"/>
    </source>
</evidence>
<feature type="compositionally biased region" description="Polar residues" evidence="3">
    <location>
        <begin position="1169"/>
        <end position="1180"/>
    </location>
</feature>
<dbReference type="InterPro" id="IPR018862">
    <property type="entry name" value="eIF4E-T"/>
</dbReference>
<dbReference type="Proteomes" id="UP001152888">
    <property type="component" value="Unassembled WGS sequence"/>
</dbReference>
<protein>
    <recommendedName>
        <fullName evidence="6">Eukaryotic translation initiation factor 4E transporter</fullName>
    </recommendedName>
</protein>
<accession>A0A9P0M8M1</accession>